<dbReference type="AlphaFoldDB" id="A0A9P7AHW2"/>
<dbReference type="Proteomes" id="UP000719766">
    <property type="component" value="Unassembled WGS sequence"/>
</dbReference>
<gene>
    <name evidence="2" type="ORF">HD556DRAFT_836302</name>
</gene>
<feature type="transmembrane region" description="Helical" evidence="1">
    <location>
        <begin position="70"/>
        <end position="90"/>
    </location>
</feature>
<name>A0A9P7AHW2_9AGAM</name>
<dbReference type="EMBL" id="JABBWE010000064">
    <property type="protein sequence ID" value="KAG1788817.1"/>
    <property type="molecule type" value="Genomic_DNA"/>
</dbReference>
<evidence type="ECO:0000313" key="2">
    <source>
        <dbReference type="EMBL" id="KAG1788817.1"/>
    </source>
</evidence>
<protein>
    <submittedName>
        <fullName evidence="2">Uncharacterized protein</fullName>
    </submittedName>
</protein>
<dbReference type="OrthoDB" id="10601793at2759"/>
<evidence type="ECO:0000256" key="1">
    <source>
        <dbReference type="SAM" id="Phobius"/>
    </source>
</evidence>
<proteinExistence type="predicted"/>
<dbReference type="RefSeq" id="XP_041155978.1">
    <property type="nucleotide sequence ID" value="XM_041311785.1"/>
</dbReference>
<keyword evidence="1" id="KW-0472">Membrane</keyword>
<evidence type="ECO:0000313" key="3">
    <source>
        <dbReference type="Proteomes" id="UP000719766"/>
    </source>
</evidence>
<reference evidence="2" key="1">
    <citation type="journal article" date="2020" name="New Phytol.">
        <title>Comparative genomics reveals dynamic genome evolution in host specialist ectomycorrhizal fungi.</title>
        <authorList>
            <person name="Lofgren L.A."/>
            <person name="Nguyen N.H."/>
            <person name="Vilgalys R."/>
            <person name="Ruytinx J."/>
            <person name="Liao H.L."/>
            <person name="Branco S."/>
            <person name="Kuo A."/>
            <person name="LaButti K."/>
            <person name="Lipzen A."/>
            <person name="Andreopoulos W."/>
            <person name="Pangilinan J."/>
            <person name="Riley R."/>
            <person name="Hundley H."/>
            <person name="Na H."/>
            <person name="Barry K."/>
            <person name="Grigoriev I.V."/>
            <person name="Stajich J.E."/>
            <person name="Kennedy P.G."/>
        </authorList>
    </citation>
    <scope>NUCLEOTIDE SEQUENCE</scope>
    <source>
        <strain evidence="2">S12</strain>
    </source>
</reference>
<keyword evidence="1" id="KW-1133">Transmembrane helix</keyword>
<organism evidence="2 3">
    <name type="scientific">Suillus plorans</name>
    <dbReference type="NCBI Taxonomy" id="116603"/>
    <lineage>
        <taxon>Eukaryota</taxon>
        <taxon>Fungi</taxon>
        <taxon>Dikarya</taxon>
        <taxon>Basidiomycota</taxon>
        <taxon>Agaricomycotina</taxon>
        <taxon>Agaricomycetes</taxon>
        <taxon>Agaricomycetidae</taxon>
        <taxon>Boletales</taxon>
        <taxon>Suillineae</taxon>
        <taxon>Suillaceae</taxon>
        <taxon>Suillus</taxon>
    </lineage>
</organism>
<comment type="caution">
    <text evidence="2">The sequence shown here is derived from an EMBL/GenBank/DDBJ whole genome shotgun (WGS) entry which is preliminary data.</text>
</comment>
<dbReference type="GeneID" id="64605549"/>
<keyword evidence="3" id="KW-1185">Reference proteome</keyword>
<keyword evidence="1" id="KW-0812">Transmembrane</keyword>
<accession>A0A9P7AHW2</accession>
<sequence>MCTGYLCYPGDPLALRLSLSVRVFLGLGFTHPSRSMCIFAYSNLPAPVYISRYSSVPAHLRLPPLIRPHLHLLFIFTFILAATCCGSSILEAIDSLPMDFTSALLTKQRQQTLEAIDSLTNGLYECPFDETTPANSRSFRTTRFYFPGITTS</sequence>